<dbReference type="SUPFAM" id="SSF110849">
    <property type="entry name" value="ParB/Sulfiredoxin"/>
    <property type="match status" value="1"/>
</dbReference>
<comment type="caution">
    <text evidence="4">The sequence shown here is derived from an EMBL/GenBank/DDBJ whole genome shotgun (WGS) entry which is preliminary data.</text>
</comment>
<evidence type="ECO:0000313" key="5">
    <source>
        <dbReference type="Proteomes" id="UP001221566"/>
    </source>
</evidence>
<dbReference type="Proteomes" id="UP001221566">
    <property type="component" value="Unassembled WGS sequence"/>
</dbReference>
<dbReference type="Gene3D" id="1.10.10.2830">
    <property type="match status" value="1"/>
</dbReference>
<sequence>MQIKSLPLKAIVAGQNPRTFFDPAEMAELESSVRANGLLQPIVVRQKGDVFEIIAGERRFRAVKAVEGDDGEIAAIIRDCSDEEAETLALIENISRADMSPTEEAAAAHRLYVRLRDKNELAAQLGWPLSKLERRLALMNCCEAVRVALNERKILLGHAELLAALHAEKQEKALEIVLTNNLSVVDFKRSLTNLAQKLDEAIFDKADCLSCPHNSGTQSALFTENIGDGSCTHPTCYQQKTATHLDGIKSNLERVVNRVEFLELGEDKIIPIKLVTDGLKGVGEDQMNACKGCASFGATVSKLPGELGKIEQSICFDGACHTEKVSTYLESLKAEQAPESTKGKEKSVAAAVTGSSTTARIASSAAKAGEHRNSIKEYAEKQLRRIAASAVSRTPEKAPELLLWLITAGHARHVPEVKTREAVGKITGTTFKGSPELASLSTALAGDEASIRRGMAATVGYSMMESTLPLSVAKQVLKQLAVDLTKEWKVNAEFLDLLTKAELESFALKNGLKDAIGEDAFKKIFNNKKEDVIAGLMAHADTHFAGKLHEAISL</sequence>
<dbReference type="InterPro" id="IPR050336">
    <property type="entry name" value="Chromosome_partition/occlusion"/>
</dbReference>
<keyword evidence="2" id="KW-0159">Chromosome partition</keyword>
<dbReference type="Gene3D" id="3.90.1530.30">
    <property type="match status" value="1"/>
</dbReference>
<dbReference type="PANTHER" id="PTHR33375">
    <property type="entry name" value="CHROMOSOME-PARTITIONING PROTEIN PARB-RELATED"/>
    <property type="match status" value="1"/>
</dbReference>
<reference evidence="4 5" key="1">
    <citation type="submission" date="2023-01" db="EMBL/GenBank/DDBJ databases">
        <title>Novel species of the genus Vogesella isolated from rivers.</title>
        <authorList>
            <person name="Lu H."/>
        </authorList>
    </citation>
    <scope>NUCLEOTIDE SEQUENCE [LARGE SCALE GENOMIC DNA]</scope>
    <source>
        <strain evidence="4 5">SH7W</strain>
    </source>
</reference>
<protein>
    <submittedName>
        <fullName evidence="4">PRTRC system ParB family protein</fullName>
    </submittedName>
</protein>
<dbReference type="InterPro" id="IPR004437">
    <property type="entry name" value="ParB/RepB/Spo0J"/>
</dbReference>
<dbReference type="RefSeq" id="WP_272804138.1">
    <property type="nucleotide sequence ID" value="NZ_JAQQKY010000016.1"/>
</dbReference>
<dbReference type="PANTHER" id="PTHR33375:SF1">
    <property type="entry name" value="CHROMOSOME-PARTITIONING PROTEIN PARB-RELATED"/>
    <property type="match status" value="1"/>
</dbReference>
<feature type="domain" description="ParB-like N-terminal" evidence="3">
    <location>
        <begin position="4"/>
        <end position="94"/>
    </location>
</feature>
<evidence type="ECO:0000256" key="2">
    <source>
        <dbReference type="ARBA" id="ARBA00022829"/>
    </source>
</evidence>
<dbReference type="NCBIfam" id="TIGR00180">
    <property type="entry name" value="parB_part"/>
    <property type="match status" value="1"/>
</dbReference>
<dbReference type="Pfam" id="PF17762">
    <property type="entry name" value="HTH_ParB"/>
    <property type="match status" value="1"/>
</dbReference>
<dbReference type="InterPro" id="IPR041468">
    <property type="entry name" value="HTH_ParB/Spo0J"/>
</dbReference>
<comment type="similarity">
    <text evidence="1">Belongs to the ParB family.</text>
</comment>
<dbReference type="InterPro" id="IPR003115">
    <property type="entry name" value="ParB_N"/>
</dbReference>
<dbReference type="NCBIfam" id="TIGR03734">
    <property type="entry name" value="PRTRC_parB"/>
    <property type="match status" value="1"/>
</dbReference>
<evidence type="ECO:0000256" key="1">
    <source>
        <dbReference type="ARBA" id="ARBA00006295"/>
    </source>
</evidence>
<organism evidence="4 5">
    <name type="scientific">Vogesella indigofera</name>
    <name type="common">Pseudomonas indigofera</name>
    <dbReference type="NCBI Taxonomy" id="45465"/>
    <lineage>
        <taxon>Bacteria</taxon>
        <taxon>Pseudomonadati</taxon>
        <taxon>Pseudomonadota</taxon>
        <taxon>Betaproteobacteria</taxon>
        <taxon>Neisseriales</taxon>
        <taxon>Chromobacteriaceae</taxon>
        <taxon>Vogesella</taxon>
    </lineage>
</organism>
<gene>
    <name evidence="4" type="ORF">PQU93_17470</name>
</gene>
<proteinExistence type="inferred from homology"/>
<evidence type="ECO:0000313" key="4">
    <source>
        <dbReference type="EMBL" id="MDC7692554.1"/>
    </source>
</evidence>
<keyword evidence="5" id="KW-1185">Reference proteome</keyword>
<accession>A0ABT5I8P0</accession>
<dbReference type="SMART" id="SM00470">
    <property type="entry name" value="ParB"/>
    <property type="match status" value="1"/>
</dbReference>
<evidence type="ECO:0000259" key="3">
    <source>
        <dbReference type="SMART" id="SM00470"/>
    </source>
</evidence>
<dbReference type="SUPFAM" id="SSF109709">
    <property type="entry name" value="KorB DNA-binding domain-like"/>
    <property type="match status" value="1"/>
</dbReference>
<name>A0ABT5I8P0_VOGIN</name>
<dbReference type="InterPro" id="IPR022396">
    <property type="entry name" value="PRTRC_ParB"/>
</dbReference>
<dbReference type="Pfam" id="PF02195">
    <property type="entry name" value="ParB_N"/>
    <property type="match status" value="1"/>
</dbReference>
<dbReference type="EMBL" id="JAQQKY010000016">
    <property type="protein sequence ID" value="MDC7692554.1"/>
    <property type="molecule type" value="Genomic_DNA"/>
</dbReference>
<dbReference type="InterPro" id="IPR036086">
    <property type="entry name" value="ParB/Sulfiredoxin_sf"/>
</dbReference>